<organism evidence="2 3">
    <name type="scientific">Henriciella mobilis</name>
    <dbReference type="NCBI Taxonomy" id="2305467"/>
    <lineage>
        <taxon>Bacteria</taxon>
        <taxon>Pseudomonadati</taxon>
        <taxon>Pseudomonadota</taxon>
        <taxon>Alphaproteobacteria</taxon>
        <taxon>Hyphomonadales</taxon>
        <taxon>Hyphomonadaceae</taxon>
        <taxon>Henriciella</taxon>
    </lineage>
</organism>
<feature type="transmembrane region" description="Helical" evidence="1">
    <location>
        <begin position="78"/>
        <end position="97"/>
    </location>
</feature>
<keyword evidence="3" id="KW-1185">Reference proteome</keyword>
<evidence type="ECO:0000313" key="2">
    <source>
        <dbReference type="EMBL" id="RIJ28007.1"/>
    </source>
</evidence>
<dbReference type="AlphaFoldDB" id="A0A399RD83"/>
<comment type="caution">
    <text evidence="2">The sequence shown here is derived from an EMBL/GenBank/DDBJ whole genome shotgun (WGS) entry which is preliminary data.</text>
</comment>
<dbReference type="InterPro" id="IPR009325">
    <property type="entry name" value="DUF983"/>
</dbReference>
<keyword evidence="1" id="KW-1133">Transmembrane helix</keyword>
<proteinExistence type="predicted"/>
<gene>
    <name evidence="2" type="ORF">D1223_11340</name>
</gene>
<sequence length="128" mass="13876">MAREVSPISAGLRCRCPACGEGPVFRSYLEFAPSCTACGADFSKADSGDGPAFFVMFLLGILIMPPVLLVQALFSPPFWVHLILWTPVIVVLAVMLLRPFKSLMFALQWKNKAEEAQWSDGGPGGDAQ</sequence>
<dbReference type="Pfam" id="PF06170">
    <property type="entry name" value="DUF983"/>
    <property type="match status" value="1"/>
</dbReference>
<evidence type="ECO:0000313" key="3">
    <source>
        <dbReference type="Proteomes" id="UP000266385"/>
    </source>
</evidence>
<protein>
    <submittedName>
        <fullName evidence="2">DUF983 domain-containing protein</fullName>
    </submittedName>
</protein>
<accession>A0A399RD83</accession>
<reference evidence="2 3" key="1">
    <citation type="submission" date="2018-08" db="EMBL/GenBank/DDBJ databases">
        <title>Henriciella mobilis sp. nov., isolated from seawater.</title>
        <authorList>
            <person name="Cheng H."/>
            <person name="Wu Y.-H."/>
            <person name="Xu X.-W."/>
            <person name="Guo L.-L."/>
        </authorList>
    </citation>
    <scope>NUCLEOTIDE SEQUENCE [LARGE SCALE GENOMIC DNA]</scope>
    <source>
        <strain evidence="2 3">JN25</strain>
    </source>
</reference>
<dbReference type="OrthoDB" id="9799456at2"/>
<dbReference type="RefSeq" id="WP_119376543.1">
    <property type="nucleotide sequence ID" value="NZ_QWFX01000013.1"/>
</dbReference>
<dbReference type="EMBL" id="QWFX01000013">
    <property type="protein sequence ID" value="RIJ28007.1"/>
    <property type="molecule type" value="Genomic_DNA"/>
</dbReference>
<keyword evidence="1" id="KW-0812">Transmembrane</keyword>
<evidence type="ECO:0000256" key="1">
    <source>
        <dbReference type="SAM" id="Phobius"/>
    </source>
</evidence>
<keyword evidence="1" id="KW-0472">Membrane</keyword>
<dbReference type="Proteomes" id="UP000266385">
    <property type="component" value="Unassembled WGS sequence"/>
</dbReference>
<name>A0A399RD83_9PROT</name>
<feature type="transmembrane region" description="Helical" evidence="1">
    <location>
        <begin position="52"/>
        <end position="72"/>
    </location>
</feature>